<evidence type="ECO:0000313" key="2">
    <source>
        <dbReference type="EMBL" id="KAG9390435.1"/>
    </source>
</evidence>
<sequence>MADEQQLVTFFMCTSCRKPLFSSEQVSVHKPKRGGQCSSWFFDVLPDWVEETGDDEGKIYCPHCNARIGAYKWSGDNCACSEWMCPFIAIHKRRMDEREVLVRKK</sequence>
<evidence type="ECO:0000313" key="3">
    <source>
        <dbReference type="Proteomes" id="UP000717585"/>
    </source>
</evidence>
<dbReference type="AlphaFoldDB" id="A0A8J6ASK4"/>
<reference evidence="2" key="1">
    <citation type="submission" date="2021-05" db="EMBL/GenBank/DDBJ databases">
        <title>A free-living protist that lacks canonical eukaryotic 1 DNA replication and segregation systems.</title>
        <authorList>
            <person name="Salas-Leiva D.E."/>
            <person name="Tromer E.C."/>
            <person name="Curtis B.A."/>
            <person name="Jerlstrom-Hultqvist J."/>
            <person name="Kolisko M."/>
            <person name="Yi Z."/>
            <person name="Salas-Leiva J.S."/>
            <person name="Gallot-Lavallee L."/>
            <person name="Kops G.J.P.L."/>
            <person name="Archibald J.M."/>
            <person name="Simpson A.G.B."/>
            <person name="Roger A.J."/>
        </authorList>
    </citation>
    <scope>NUCLEOTIDE SEQUENCE</scope>
    <source>
        <strain evidence="2">BICM</strain>
    </source>
</reference>
<keyword evidence="3" id="KW-1185">Reference proteome</keyword>
<comment type="caution">
    <text evidence="2">The sequence shown here is derived from an EMBL/GenBank/DDBJ whole genome shotgun (WGS) entry which is preliminary data.</text>
</comment>
<gene>
    <name evidence="2" type="ORF">J8273_7785</name>
</gene>
<dbReference type="PANTHER" id="PTHR45848">
    <property type="entry name" value="DUAL SPECIFICITY PROTEIN PHOSPHATASE 12 FAMILY MEMBER"/>
    <property type="match status" value="1"/>
</dbReference>
<dbReference type="EMBL" id="JAHDYR010000064">
    <property type="protein sequence ID" value="KAG9390435.1"/>
    <property type="molecule type" value="Genomic_DNA"/>
</dbReference>
<dbReference type="OrthoDB" id="2017893at2759"/>
<proteinExistence type="inferred from homology"/>
<name>A0A8J6ASK4_9EUKA</name>
<accession>A0A8J6ASK4</accession>
<organism evidence="2 3">
    <name type="scientific">Carpediemonas membranifera</name>
    <dbReference type="NCBI Taxonomy" id="201153"/>
    <lineage>
        <taxon>Eukaryota</taxon>
        <taxon>Metamonada</taxon>
        <taxon>Carpediemonas-like organisms</taxon>
        <taxon>Carpediemonas</taxon>
    </lineage>
</organism>
<evidence type="ECO:0000256" key="1">
    <source>
        <dbReference type="ARBA" id="ARBA00008601"/>
    </source>
</evidence>
<protein>
    <submittedName>
        <fullName evidence="2">Uncharacterized protein</fullName>
    </submittedName>
</protein>
<comment type="similarity">
    <text evidence="1">Belongs to the protein-tyrosine phosphatase family. Non-receptor class dual specificity subfamily.</text>
</comment>
<dbReference type="Proteomes" id="UP000717585">
    <property type="component" value="Unassembled WGS sequence"/>
</dbReference>